<evidence type="ECO:0000256" key="5">
    <source>
        <dbReference type="ARBA" id="ARBA00023242"/>
    </source>
</evidence>
<evidence type="ECO:0000256" key="4">
    <source>
        <dbReference type="ARBA" id="ARBA00023163"/>
    </source>
</evidence>
<dbReference type="GO" id="GO:0003677">
    <property type="term" value="F:DNA binding"/>
    <property type="evidence" value="ECO:0007669"/>
    <property type="project" value="UniProtKB-KW"/>
</dbReference>
<feature type="transmembrane region" description="Helical" evidence="7">
    <location>
        <begin position="50"/>
        <end position="68"/>
    </location>
</feature>
<keyword evidence="4" id="KW-0804">Transcription</keyword>
<evidence type="ECO:0000256" key="6">
    <source>
        <dbReference type="SAM" id="MobiDB-lite"/>
    </source>
</evidence>
<dbReference type="PANTHER" id="PTHR31920">
    <property type="entry name" value="B3 DOMAIN-CONTAINING"/>
    <property type="match status" value="1"/>
</dbReference>
<dbReference type="Gene3D" id="2.40.330.10">
    <property type="entry name" value="DNA-binding pseudobarrel domain"/>
    <property type="match status" value="1"/>
</dbReference>
<dbReference type="OrthoDB" id="998930at2759"/>
<dbReference type="AlphaFoldDB" id="A0A6P6BAM1"/>
<dbReference type="PANTHER" id="PTHR31920:SF149">
    <property type="entry name" value="B3 DOMAIN-CONTAINING PROTEIN OS01G0723500-LIKE ISOFORM X1"/>
    <property type="match status" value="1"/>
</dbReference>
<proteinExistence type="predicted"/>
<dbReference type="SUPFAM" id="SSF101936">
    <property type="entry name" value="DNA-binding pseudobarrel domain"/>
    <property type="match status" value="1"/>
</dbReference>
<dbReference type="InterPro" id="IPR003340">
    <property type="entry name" value="B3_DNA-bd"/>
</dbReference>
<dbReference type="KEGG" id="dzi:111316460"/>
<sequence length="184" mass="21360">MTTHSNEKKTRAKRQARLFQGSALVTSLSDCYYISLLLSKLYHYHIHFDIPIPIFSTGIVCSITLFWFNMQIPPSFAKFFYGTPRPQKIKLQNSGRSFWQVNVVKIDNKLFFKKGWGAFVKDNLLELKDFVVFNYVGRSIFRLTIFGRNACEKDVTAVPRKSDKFVSGKGRKKKEENNDEQRTG</sequence>
<dbReference type="CDD" id="cd10017">
    <property type="entry name" value="B3_DNA"/>
    <property type="match status" value="1"/>
</dbReference>
<dbReference type="GO" id="GO:0005634">
    <property type="term" value="C:nucleus"/>
    <property type="evidence" value="ECO:0007669"/>
    <property type="project" value="UniProtKB-SubCell"/>
</dbReference>
<evidence type="ECO:0000256" key="7">
    <source>
        <dbReference type="SAM" id="Phobius"/>
    </source>
</evidence>
<reference evidence="10" key="1">
    <citation type="submission" date="2025-08" db="UniProtKB">
        <authorList>
            <consortium name="RefSeq"/>
        </authorList>
    </citation>
    <scope>IDENTIFICATION</scope>
    <source>
        <tissue evidence="10">Fruit stalk</tissue>
    </source>
</reference>
<protein>
    <submittedName>
        <fullName evidence="10">B3 domain-containing protein At1g16640-like</fullName>
    </submittedName>
</protein>
<feature type="transmembrane region" description="Helical" evidence="7">
    <location>
        <begin position="18"/>
        <end position="38"/>
    </location>
</feature>
<dbReference type="Pfam" id="PF02362">
    <property type="entry name" value="B3"/>
    <property type="match status" value="1"/>
</dbReference>
<feature type="domain" description="TF-B3" evidence="8">
    <location>
        <begin position="55"/>
        <end position="149"/>
    </location>
</feature>
<keyword evidence="9" id="KW-1185">Reference proteome</keyword>
<dbReference type="GeneID" id="111316460"/>
<evidence type="ECO:0000256" key="2">
    <source>
        <dbReference type="ARBA" id="ARBA00023015"/>
    </source>
</evidence>
<keyword evidence="7" id="KW-0472">Membrane</keyword>
<dbReference type="Proteomes" id="UP000515121">
    <property type="component" value="Unplaced"/>
</dbReference>
<feature type="region of interest" description="Disordered" evidence="6">
    <location>
        <begin position="165"/>
        <end position="184"/>
    </location>
</feature>
<evidence type="ECO:0000313" key="9">
    <source>
        <dbReference type="Proteomes" id="UP000515121"/>
    </source>
</evidence>
<evidence type="ECO:0000256" key="3">
    <source>
        <dbReference type="ARBA" id="ARBA00023125"/>
    </source>
</evidence>
<name>A0A6P6BAM1_DURZI</name>
<dbReference type="PROSITE" id="PS50863">
    <property type="entry name" value="B3"/>
    <property type="match status" value="1"/>
</dbReference>
<dbReference type="InterPro" id="IPR050655">
    <property type="entry name" value="Plant_B3_domain"/>
</dbReference>
<evidence type="ECO:0000256" key="1">
    <source>
        <dbReference type="ARBA" id="ARBA00004123"/>
    </source>
</evidence>
<organism evidence="9 10">
    <name type="scientific">Durio zibethinus</name>
    <name type="common">Durian</name>
    <dbReference type="NCBI Taxonomy" id="66656"/>
    <lineage>
        <taxon>Eukaryota</taxon>
        <taxon>Viridiplantae</taxon>
        <taxon>Streptophyta</taxon>
        <taxon>Embryophyta</taxon>
        <taxon>Tracheophyta</taxon>
        <taxon>Spermatophyta</taxon>
        <taxon>Magnoliopsida</taxon>
        <taxon>eudicotyledons</taxon>
        <taxon>Gunneridae</taxon>
        <taxon>Pentapetalae</taxon>
        <taxon>rosids</taxon>
        <taxon>malvids</taxon>
        <taxon>Malvales</taxon>
        <taxon>Malvaceae</taxon>
        <taxon>Helicteroideae</taxon>
        <taxon>Durio</taxon>
    </lineage>
</organism>
<gene>
    <name evidence="10" type="primary">LOC111316460</name>
</gene>
<keyword evidence="3" id="KW-0238">DNA-binding</keyword>
<keyword evidence="7" id="KW-1133">Transmembrane helix</keyword>
<dbReference type="SMART" id="SM01019">
    <property type="entry name" value="B3"/>
    <property type="match status" value="1"/>
</dbReference>
<comment type="subcellular location">
    <subcellularLocation>
        <location evidence="1">Nucleus</location>
    </subcellularLocation>
</comment>
<keyword evidence="7" id="KW-0812">Transmembrane</keyword>
<keyword evidence="2" id="KW-0805">Transcription regulation</keyword>
<accession>A0A6P6BAM1</accession>
<evidence type="ECO:0000313" key="10">
    <source>
        <dbReference type="RefSeq" id="XP_022774141.1"/>
    </source>
</evidence>
<evidence type="ECO:0000259" key="8">
    <source>
        <dbReference type="PROSITE" id="PS50863"/>
    </source>
</evidence>
<dbReference type="InterPro" id="IPR015300">
    <property type="entry name" value="DNA-bd_pseudobarrel_sf"/>
</dbReference>
<dbReference type="RefSeq" id="XP_022774141.1">
    <property type="nucleotide sequence ID" value="XM_022918406.1"/>
</dbReference>
<keyword evidence="5" id="KW-0539">Nucleus</keyword>
<feature type="compositionally biased region" description="Basic and acidic residues" evidence="6">
    <location>
        <begin position="173"/>
        <end position="184"/>
    </location>
</feature>